<feature type="modified residue" description="4-aspartylphosphate" evidence="2">
    <location>
        <position position="53"/>
    </location>
</feature>
<dbReference type="SMART" id="SM00448">
    <property type="entry name" value="REC"/>
    <property type="match status" value="1"/>
</dbReference>
<dbReference type="SUPFAM" id="SSF52172">
    <property type="entry name" value="CheY-like"/>
    <property type="match status" value="1"/>
</dbReference>
<feature type="domain" description="Response regulatory" evidence="3">
    <location>
        <begin position="3"/>
        <end position="120"/>
    </location>
</feature>
<evidence type="ECO:0000313" key="5">
    <source>
        <dbReference type="Proteomes" id="UP000285655"/>
    </source>
</evidence>
<protein>
    <submittedName>
        <fullName evidence="4">Response regulator</fullName>
    </submittedName>
</protein>
<evidence type="ECO:0000256" key="1">
    <source>
        <dbReference type="ARBA" id="ARBA00022553"/>
    </source>
</evidence>
<dbReference type="AlphaFoldDB" id="A0A419DCC3"/>
<proteinExistence type="predicted"/>
<dbReference type="EMBL" id="QZJW01000040">
    <property type="protein sequence ID" value="RJO60717.1"/>
    <property type="molecule type" value="Genomic_DNA"/>
</dbReference>
<evidence type="ECO:0000256" key="2">
    <source>
        <dbReference type="PROSITE-ProRule" id="PRU00169"/>
    </source>
</evidence>
<dbReference type="PANTHER" id="PTHR44591:SF3">
    <property type="entry name" value="RESPONSE REGULATORY DOMAIN-CONTAINING PROTEIN"/>
    <property type="match status" value="1"/>
</dbReference>
<dbReference type="PANTHER" id="PTHR44591">
    <property type="entry name" value="STRESS RESPONSE REGULATOR PROTEIN 1"/>
    <property type="match status" value="1"/>
</dbReference>
<evidence type="ECO:0000313" key="4">
    <source>
        <dbReference type="EMBL" id="RJO60717.1"/>
    </source>
</evidence>
<dbReference type="InterPro" id="IPR001789">
    <property type="entry name" value="Sig_transdc_resp-reg_receiver"/>
</dbReference>
<dbReference type="Pfam" id="PF00072">
    <property type="entry name" value="Response_reg"/>
    <property type="match status" value="1"/>
</dbReference>
<dbReference type="GO" id="GO:0000160">
    <property type="term" value="P:phosphorelay signal transduction system"/>
    <property type="evidence" value="ECO:0007669"/>
    <property type="project" value="InterPro"/>
</dbReference>
<gene>
    <name evidence="4" type="ORF">C4544_04570</name>
</gene>
<dbReference type="Gene3D" id="3.40.50.2300">
    <property type="match status" value="1"/>
</dbReference>
<name>A0A419DCC3_9BACT</name>
<keyword evidence="1 2" id="KW-0597">Phosphoprotein</keyword>
<reference evidence="4 5" key="1">
    <citation type="journal article" date="2017" name="ISME J.">
        <title>Energy and carbon metabolisms in a deep terrestrial subsurface fluid microbial community.</title>
        <authorList>
            <person name="Momper L."/>
            <person name="Jungbluth S.P."/>
            <person name="Lee M.D."/>
            <person name="Amend J.P."/>
        </authorList>
    </citation>
    <scope>NUCLEOTIDE SEQUENCE [LARGE SCALE GENOMIC DNA]</scope>
    <source>
        <strain evidence="4">SURF_29</strain>
    </source>
</reference>
<accession>A0A419DCC3</accession>
<evidence type="ECO:0000259" key="3">
    <source>
        <dbReference type="PROSITE" id="PS50110"/>
    </source>
</evidence>
<dbReference type="PROSITE" id="PS50110">
    <property type="entry name" value="RESPONSE_REGULATORY"/>
    <property type="match status" value="1"/>
</dbReference>
<dbReference type="InterPro" id="IPR050595">
    <property type="entry name" value="Bact_response_regulator"/>
</dbReference>
<sequence>MAKVLIIEDEKAMSDLVAIKFRVEGFEVEQGFSFNEAKEKLVSAWPFDAILTDYLLPDGDLTEFLTVLRKDPKTEQIPVVVMTNYVEDLNQEQLKALGVNEVIVKYQVVPAQMVEKIRMLLGGVPVQPASPAV</sequence>
<dbReference type="Proteomes" id="UP000285655">
    <property type="component" value="Unassembled WGS sequence"/>
</dbReference>
<dbReference type="InterPro" id="IPR011006">
    <property type="entry name" value="CheY-like_superfamily"/>
</dbReference>
<organism evidence="4 5">
    <name type="scientific">candidate division WS5 bacterium</name>
    <dbReference type="NCBI Taxonomy" id="2093353"/>
    <lineage>
        <taxon>Bacteria</taxon>
        <taxon>candidate division WS5</taxon>
    </lineage>
</organism>
<comment type="caution">
    <text evidence="4">The sequence shown here is derived from an EMBL/GenBank/DDBJ whole genome shotgun (WGS) entry which is preliminary data.</text>
</comment>